<dbReference type="Proteomes" id="UP000095746">
    <property type="component" value="Unassembled WGS sequence"/>
</dbReference>
<protein>
    <submittedName>
        <fullName evidence="1">Uncharacterized protein</fullName>
    </submittedName>
</protein>
<name>A0A174M2J9_FLAPL</name>
<reference evidence="1 2" key="1">
    <citation type="submission" date="2015-09" db="EMBL/GenBank/DDBJ databases">
        <authorList>
            <consortium name="Pathogen Informatics"/>
        </authorList>
    </citation>
    <scope>NUCLEOTIDE SEQUENCE [LARGE SCALE GENOMIC DNA]</scope>
    <source>
        <strain evidence="1 2">2789STDY5608854</strain>
    </source>
</reference>
<dbReference type="AlphaFoldDB" id="A0A174M2J9"/>
<sequence>MSAGDANAGLGRQVRDLLDIARQVEGKAVLPLQGDPAQAVPRGGAVVQIGVGAHAGMFNDPVALHADGNLLVGDVVHNQLGRVHIAQHNAVVSALAHAAAADDDLPQHGHILQRDLAQIHAARYVEVAAHHGIPQGDAGARNGYIAPGAPQAVDSGCLHRGAHGLYHQDRRLSAGNLVLGAEAAVRVAVHQAVPGCRGNIAPAPLTQLPAVGKAGVLAGIRLQHQISGEDNGRLLPGNAAVGGKGGLGRAGNIALRIGDIHILRIPGGIRHILEGIAPQLLIAQRPVDHRHKLCPRNGVVRSEVPRYIPPHKAPIHHLLQIGVCIGCPGLARQLREQPQQQDACQQGGAYTAHSSLPEVHHRFAILSLALLTFLPYAGTEG</sequence>
<organism evidence="1 2">
    <name type="scientific">Flavonifractor plautii</name>
    <name type="common">Fusobacterium plautii</name>
    <dbReference type="NCBI Taxonomy" id="292800"/>
    <lineage>
        <taxon>Bacteria</taxon>
        <taxon>Bacillati</taxon>
        <taxon>Bacillota</taxon>
        <taxon>Clostridia</taxon>
        <taxon>Eubacteriales</taxon>
        <taxon>Oscillospiraceae</taxon>
        <taxon>Flavonifractor</taxon>
    </lineage>
</organism>
<gene>
    <name evidence="1" type="ORF">ERS852411_02947</name>
</gene>
<accession>A0A174M2J9</accession>
<proteinExistence type="predicted"/>
<evidence type="ECO:0000313" key="2">
    <source>
        <dbReference type="Proteomes" id="UP000095746"/>
    </source>
</evidence>
<dbReference type="EMBL" id="CYZT01000308">
    <property type="protein sequence ID" value="CUP29336.1"/>
    <property type="molecule type" value="Genomic_DNA"/>
</dbReference>
<evidence type="ECO:0000313" key="1">
    <source>
        <dbReference type="EMBL" id="CUP29336.1"/>
    </source>
</evidence>